<dbReference type="SUPFAM" id="SSF103473">
    <property type="entry name" value="MFS general substrate transporter"/>
    <property type="match status" value="1"/>
</dbReference>
<accession>A0A7D5IW52</accession>
<feature type="transmembrane region" description="Helical" evidence="8">
    <location>
        <begin position="176"/>
        <end position="196"/>
    </location>
</feature>
<keyword evidence="2" id="KW-0813">Transport</keyword>
<evidence type="ECO:0000256" key="7">
    <source>
        <dbReference type="SAM" id="MobiDB-lite"/>
    </source>
</evidence>
<evidence type="ECO:0000256" key="1">
    <source>
        <dbReference type="ARBA" id="ARBA00004651"/>
    </source>
</evidence>
<evidence type="ECO:0000313" key="9">
    <source>
        <dbReference type="EMBL" id="QLD11682.1"/>
    </source>
</evidence>
<dbReference type="GO" id="GO:0005886">
    <property type="term" value="C:plasma membrane"/>
    <property type="evidence" value="ECO:0007669"/>
    <property type="project" value="UniProtKB-SubCell"/>
</dbReference>
<evidence type="ECO:0000256" key="8">
    <source>
        <dbReference type="SAM" id="Phobius"/>
    </source>
</evidence>
<feature type="transmembrane region" description="Helical" evidence="8">
    <location>
        <begin position="226"/>
        <end position="248"/>
    </location>
</feature>
<gene>
    <name evidence="9" type="ORF">HW566_07815</name>
</gene>
<feature type="transmembrane region" description="Helical" evidence="8">
    <location>
        <begin position="293"/>
        <end position="311"/>
    </location>
</feature>
<keyword evidence="4 8" id="KW-0812">Transmembrane</keyword>
<evidence type="ECO:0000256" key="2">
    <source>
        <dbReference type="ARBA" id="ARBA00022448"/>
    </source>
</evidence>
<evidence type="ECO:0000256" key="5">
    <source>
        <dbReference type="ARBA" id="ARBA00022989"/>
    </source>
</evidence>
<dbReference type="PANTHER" id="PTHR23513">
    <property type="entry name" value="INTEGRAL MEMBRANE EFFLUX PROTEIN-RELATED"/>
    <property type="match status" value="1"/>
</dbReference>
<feature type="transmembrane region" description="Helical" evidence="8">
    <location>
        <begin position="317"/>
        <end position="343"/>
    </location>
</feature>
<keyword evidence="5 8" id="KW-1133">Transmembrane helix</keyword>
<dbReference type="Gene3D" id="1.20.1250.20">
    <property type="entry name" value="MFS general substrate transporter like domains"/>
    <property type="match status" value="1"/>
</dbReference>
<dbReference type="AlphaFoldDB" id="A0A7D5IW52"/>
<name>A0A7D5IW52_9MICO</name>
<dbReference type="CDD" id="cd06173">
    <property type="entry name" value="MFS_MefA_like"/>
    <property type="match status" value="1"/>
</dbReference>
<organism evidence="9 10">
    <name type="scientific">Microbacterium oleivorans</name>
    <dbReference type="NCBI Taxonomy" id="273677"/>
    <lineage>
        <taxon>Bacteria</taxon>
        <taxon>Bacillati</taxon>
        <taxon>Actinomycetota</taxon>
        <taxon>Actinomycetes</taxon>
        <taxon>Micrococcales</taxon>
        <taxon>Microbacteriaceae</taxon>
        <taxon>Microbacterium</taxon>
    </lineage>
</organism>
<dbReference type="EMBL" id="CP058316">
    <property type="protein sequence ID" value="QLD11682.1"/>
    <property type="molecule type" value="Genomic_DNA"/>
</dbReference>
<keyword evidence="3" id="KW-1003">Cell membrane</keyword>
<dbReference type="InterPro" id="IPR010290">
    <property type="entry name" value="TM_effector"/>
</dbReference>
<feature type="transmembrane region" description="Helical" evidence="8">
    <location>
        <begin position="21"/>
        <end position="47"/>
    </location>
</feature>
<feature type="transmembrane region" description="Helical" evidence="8">
    <location>
        <begin position="387"/>
        <end position="406"/>
    </location>
</feature>
<feature type="region of interest" description="Disordered" evidence="7">
    <location>
        <begin position="417"/>
        <end position="452"/>
    </location>
</feature>
<comment type="subcellular location">
    <subcellularLocation>
        <location evidence="1">Cell membrane</location>
        <topology evidence="1">Multi-pass membrane protein</topology>
    </subcellularLocation>
</comment>
<feature type="transmembrane region" description="Helical" evidence="8">
    <location>
        <begin position="364"/>
        <end position="381"/>
    </location>
</feature>
<dbReference type="Pfam" id="PF05977">
    <property type="entry name" value="MFS_3"/>
    <property type="match status" value="1"/>
</dbReference>
<feature type="transmembrane region" description="Helical" evidence="8">
    <location>
        <begin position="260"/>
        <end position="281"/>
    </location>
</feature>
<evidence type="ECO:0000256" key="6">
    <source>
        <dbReference type="ARBA" id="ARBA00023136"/>
    </source>
</evidence>
<dbReference type="InterPro" id="IPR036259">
    <property type="entry name" value="MFS_trans_sf"/>
</dbReference>
<proteinExistence type="predicted"/>
<dbReference type="Proteomes" id="UP000509638">
    <property type="component" value="Chromosome"/>
</dbReference>
<feature type="transmembrane region" description="Helical" evidence="8">
    <location>
        <begin position="59"/>
        <end position="77"/>
    </location>
</feature>
<reference evidence="9 10" key="1">
    <citation type="submission" date="2020-06" db="EMBL/GenBank/DDBJ databases">
        <authorList>
            <person name="Jo H."/>
        </authorList>
    </citation>
    <scope>NUCLEOTIDE SEQUENCE [LARGE SCALE GENOMIC DNA]</scope>
    <source>
        <strain evidence="9 10">I46</strain>
    </source>
</reference>
<protein>
    <submittedName>
        <fullName evidence="9">MFS transporter</fullName>
    </submittedName>
</protein>
<sequence>MKRSARVSRASTGLGPGFRRLWLAQGASSIGVQVSELAVPLLAVVSLGASAGQAGMLGAARWVPFLLLALPLGVLVDRMRRRPILIAADLARAALTVVIVLLASLGRLTLPALLFFVLLLGAFTVAFEVSYQSYLPTVAGRDQLERANGRLQATAAAAEIGGPGLGGVLIQTLTAAWALLAHAVTYVVSAVALIGIGARERRPTPTGHGALAELREGLRFVRRDRYLVALVGFAAIYNLFAHAITVLFTVHAVRELGLEAGHLGLVFGLGAVGAVAAAANAPGAVRRFGAGRVLVACAAVESVALSALPVIPAGLPLPALIAVLVGVFACNGAGTALSSVVALTLRQLRTPDALLGRVNATMRWISYGVIALGAGLGGIAGELLGTRAGMAIGCGGVLLTVVWVALSPLRTIRDPRELAASEGGDRAGGGPDPGPPPCGDAVRDDATGTVNA</sequence>
<evidence type="ECO:0000256" key="4">
    <source>
        <dbReference type="ARBA" id="ARBA00022692"/>
    </source>
</evidence>
<keyword evidence="6 8" id="KW-0472">Membrane</keyword>
<evidence type="ECO:0000256" key="3">
    <source>
        <dbReference type="ARBA" id="ARBA00022475"/>
    </source>
</evidence>
<dbReference type="PANTHER" id="PTHR23513:SF6">
    <property type="entry name" value="MAJOR FACILITATOR SUPERFAMILY ASSOCIATED DOMAIN-CONTAINING PROTEIN"/>
    <property type="match status" value="1"/>
</dbReference>
<evidence type="ECO:0000313" key="10">
    <source>
        <dbReference type="Proteomes" id="UP000509638"/>
    </source>
</evidence>